<organism evidence="2 3">
    <name type="scientific">Parnassius apollo</name>
    <name type="common">Apollo butterfly</name>
    <name type="synonym">Papilio apollo</name>
    <dbReference type="NCBI Taxonomy" id="110799"/>
    <lineage>
        <taxon>Eukaryota</taxon>
        <taxon>Metazoa</taxon>
        <taxon>Ecdysozoa</taxon>
        <taxon>Arthropoda</taxon>
        <taxon>Hexapoda</taxon>
        <taxon>Insecta</taxon>
        <taxon>Pterygota</taxon>
        <taxon>Neoptera</taxon>
        <taxon>Endopterygota</taxon>
        <taxon>Lepidoptera</taxon>
        <taxon>Glossata</taxon>
        <taxon>Ditrysia</taxon>
        <taxon>Papilionoidea</taxon>
        <taxon>Papilionidae</taxon>
        <taxon>Parnassiinae</taxon>
        <taxon>Parnassini</taxon>
        <taxon>Parnassius</taxon>
        <taxon>Parnassius</taxon>
    </lineage>
</organism>
<comment type="caution">
    <text evidence="2">The sequence shown here is derived from an EMBL/GenBank/DDBJ whole genome shotgun (WGS) entry which is preliminary data.</text>
</comment>
<feature type="compositionally biased region" description="Acidic residues" evidence="1">
    <location>
        <begin position="46"/>
        <end position="56"/>
    </location>
</feature>
<evidence type="ECO:0000313" key="3">
    <source>
        <dbReference type="Proteomes" id="UP000691718"/>
    </source>
</evidence>
<evidence type="ECO:0000313" key="2">
    <source>
        <dbReference type="EMBL" id="CAG4937083.1"/>
    </source>
</evidence>
<dbReference type="AlphaFoldDB" id="A0A8S3W2P6"/>
<feature type="region of interest" description="Disordered" evidence="1">
    <location>
        <begin position="79"/>
        <end position="117"/>
    </location>
</feature>
<accession>A0A8S3W2P6</accession>
<name>A0A8S3W2P6_PARAO</name>
<feature type="region of interest" description="Disordered" evidence="1">
    <location>
        <begin position="42"/>
        <end position="61"/>
    </location>
</feature>
<feature type="compositionally biased region" description="Basic and acidic residues" evidence="1">
    <location>
        <begin position="108"/>
        <end position="117"/>
    </location>
</feature>
<feature type="compositionally biased region" description="Acidic residues" evidence="1">
    <location>
        <begin position="79"/>
        <end position="88"/>
    </location>
</feature>
<protein>
    <submittedName>
        <fullName evidence="2">(apollo) hypothetical protein</fullName>
    </submittedName>
</protein>
<proteinExistence type="predicted"/>
<evidence type="ECO:0000256" key="1">
    <source>
        <dbReference type="SAM" id="MobiDB-lite"/>
    </source>
</evidence>
<gene>
    <name evidence="2" type="ORF">PAPOLLO_LOCUS1330</name>
</gene>
<dbReference type="Proteomes" id="UP000691718">
    <property type="component" value="Unassembled WGS sequence"/>
</dbReference>
<reference evidence="2" key="1">
    <citation type="submission" date="2021-04" db="EMBL/GenBank/DDBJ databases">
        <authorList>
            <person name="Tunstrom K."/>
        </authorList>
    </citation>
    <scope>NUCLEOTIDE SEQUENCE</scope>
</reference>
<dbReference type="OrthoDB" id="6916224at2759"/>
<dbReference type="EMBL" id="CAJQZP010000081">
    <property type="protein sequence ID" value="CAG4937083.1"/>
    <property type="molecule type" value="Genomic_DNA"/>
</dbReference>
<sequence length="117" mass="13260">MTNRCVFSNKNNYSKLEEALQSILAGEDQDVDYDVVLLPPDSATVSDEEEGNEDELVSSTLPRDVPGTLEVIHHHPDYDILDWNDSNDEPLSNTAGTTEHSRNKRPRNQREQPEVRV</sequence>
<feature type="compositionally biased region" description="Polar residues" evidence="1">
    <location>
        <begin position="89"/>
        <end position="98"/>
    </location>
</feature>
<keyword evidence="3" id="KW-1185">Reference proteome</keyword>